<dbReference type="EMBL" id="CAJVPQ010000693">
    <property type="protein sequence ID" value="CAG8503105.1"/>
    <property type="molecule type" value="Genomic_DNA"/>
</dbReference>
<evidence type="ECO:0000313" key="3">
    <source>
        <dbReference type="Proteomes" id="UP000789570"/>
    </source>
</evidence>
<evidence type="ECO:0000256" key="1">
    <source>
        <dbReference type="SAM" id="MobiDB-lite"/>
    </source>
</evidence>
<gene>
    <name evidence="2" type="ORF">FCALED_LOCUS3808</name>
</gene>
<name>A0A9N8ZPA4_9GLOM</name>
<dbReference type="Proteomes" id="UP000789570">
    <property type="component" value="Unassembled WGS sequence"/>
</dbReference>
<sequence>MKIKILARPEHKFFYALLADSSRSVTKEEQTLTIKRFIEAGQIIRNKDKPVNKYIERTHIQQFIRDKIEINLEAFENGSSRLHYYQGISISGGSGTGKTRHGYETINIIKGPKQIHDGSFEVIHIFVQIFPESSLVHFDKRPPRDPSTGRYPHDSSHVIL</sequence>
<reference evidence="2" key="1">
    <citation type="submission" date="2021-06" db="EMBL/GenBank/DDBJ databases">
        <authorList>
            <person name="Kallberg Y."/>
            <person name="Tangrot J."/>
            <person name="Rosling A."/>
        </authorList>
    </citation>
    <scope>NUCLEOTIDE SEQUENCE</scope>
    <source>
        <strain evidence="2">UK204</strain>
    </source>
</reference>
<proteinExistence type="predicted"/>
<evidence type="ECO:0000313" key="2">
    <source>
        <dbReference type="EMBL" id="CAG8503105.1"/>
    </source>
</evidence>
<dbReference type="OrthoDB" id="2445272at2759"/>
<feature type="region of interest" description="Disordered" evidence="1">
    <location>
        <begin position="138"/>
        <end position="160"/>
    </location>
</feature>
<organism evidence="2 3">
    <name type="scientific">Funneliformis caledonium</name>
    <dbReference type="NCBI Taxonomy" id="1117310"/>
    <lineage>
        <taxon>Eukaryota</taxon>
        <taxon>Fungi</taxon>
        <taxon>Fungi incertae sedis</taxon>
        <taxon>Mucoromycota</taxon>
        <taxon>Glomeromycotina</taxon>
        <taxon>Glomeromycetes</taxon>
        <taxon>Glomerales</taxon>
        <taxon>Glomeraceae</taxon>
        <taxon>Funneliformis</taxon>
    </lineage>
</organism>
<protein>
    <submittedName>
        <fullName evidence="2">4783_t:CDS:1</fullName>
    </submittedName>
</protein>
<dbReference type="AlphaFoldDB" id="A0A9N8ZPA4"/>
<feature type="compositionally biased region" description="Basic and acidic residues" evidence="1">
    <location>
        <begin position="151"/>
        <end position="160"/>
    </location>
</feature>
<keyword evidence="3" id="KW-1185">Reference proteome</keyword>
<accession>A0A9N8ZPA4</accession>
<comment type="caution">
    <text evidence="2">The sequence shown here is derived from an EMBL/GenBank/DDBJ whole genome shotgun (WGS) entry which is preliminary data.</text>
</comment>